<reference evidence="1" key="1">
    <citation type="submission" date="2023-03" db="EMBL/GenBank/DDBJ databases">
        <title>Multiphase analysis and comparison of six strains from genera Psychromarinibacter, Lutimaribacter, and Maritimibacter, including a novel species: Psychromarinibacter sediminicola sp. nov.</title>
        <authorList>
            <person name="Wang Y.-H."/>
            <person name="Ye M.-Q."/>
            <person name="Du Z.-J."/>
        </authorList>
    </citation>
    <scope>NUCLEOTIDE SEQUENCE</scope>
    <source>
        <strain evidence="1">C21-152</strain>
    </source>
</reference>
<dbReference type="InterPro" id="IPR023296">
    <property type="entry name" value="Glyco_hydro_beta-prop_sf"/>
</dbReference>
<gene>
    <name evidence="1" type="ORF">P1J78_03150</name>
</gene>
<dbReference type="EMBL" id="JARGYC010000005">
    <property type="protein sequence ID" value="MDF0599722.1"/>
    <property type="molecule type" value="Genomic_DNA"/>
</dbReference>
<dbReference type="RefSeq" id="WP_275565870.1">
    <property type="nucleotide sequence ID" value="NZ_JARGYC010000005.1"/>
</dbReference>
<name>A0AAE3T6X3_9RHOB</name>
<comment type="caution">
    <text evidence="1">The sequence shown here is derived from an EMBL/GenBank/DDBJ whole genome shotgun (WGS) entry which is preliminary data.</text>
</comment>
<protein>
    <submittedName>
        <fullName evidence="1">Uncharacterized protein</fullName>
    </submittedName>
</protein>
<evidence type="ECO:0000313" key="1">
    <source>
        <dbReference type="EMBL" id="MDF0599722.1"/>
    </source>
</evidence>
<dbReference type="SUPFAM" id="SSF75005">
    <property type="entry name" value="Arabinanase/levansucrase/invertase"/>
    <property type="match status" value="1"/>
</dbReference>
<keyword evidence="2" id="KW-1185">Reference proteome</keyword>
<organism evidence="1 2">
    <name type="scientific">Psychromarinibacter sediminicola</name>
    <dbReference type="NCBI Taxonomy" id="3033385"/>
    <lineage>
        <taxon>Bacteria</taxon>
        <taxon>Pseudomonadati</taxon>
        <taxon>Pseudomonadota</taxon>
        <taxon>Alphaproteobacteria</taxon>
        <taxon>Rhodobacterales</taxon>
        <taxon>Paracoccaceae</taxon>
        <taxon>Psychromarinibacter</taxon>
    </lineage>
</organism>
<dbReference type="AlphaFoldDB" id="A0AAE3T6X3"/>
<sequence length="345" mass="37944">MTVLTSPASLSPGHRKSVGELPIFEPMAGTVIAEPPGNEEGYWVGGPSPVFDENSQKLYLSIRRRTKLLEHGRAGRGGETAILESADGETYSEVWKADKSAFEALSIEKSCLVQTSDGRFRLYVSYTAIFDYRWRIAMIEADTPANLDPATAKVVLTSEMTGTEGVKDPVIYNVGGLWHMFANCCPTPEAGDPGRLNRMHKEGNAFVSGEMPCPSGLATSHDGINWNWQGVVLPTGDGWDRYLARFTSLIHTPPFFTCIYDGRPNIGPAYCENPGLAISFDLRTFHKLGHERGILRSPHGRGGLRYVEALIVGTDLFYFYEIARPDFAHELRTIRMPLGAGGLSI</sequence>
<dbReference type="Proteomes" id="UP001220964">
    <property type="component" value="Unassembled WGS sequence"/>
</dbReference>
<proteinExistence type="predicted"/>
<accession>A0AAE3T6X3</accession>
<dbReference type="Gene3D" id="2.115.10.20">
    <property type="entry name" value="Glycosyl hydrolase domain, family 43"/>
    <property type="match status" value="1"/>
</dbReference>
<evidence type="ECO:0000313" key="2">
    <source>
        <dbReference type="Proteomes" id="UP001220964"/>
    </source>
</evidence>